<dbReference type="Proteomes" id="UP000229227">
    <property type="component" value="Unassembled WGS sequence"/>
</dbReference>
<evidence type="ECO:0000313" key="2">
    <source>
        <dbReference type="Proteomes" id="UP000229227"/>
    </source>
</evidence>
<protein>
    <submittedName>
        <fullName evidence="1">DUF4416 domain-containing protein</fullName>
    </submittedName>
</protein>
<dbReference type="EMBL" id="PEWN01000100">
    <property type="protein sequence ID" value="PIU51112.1"/>
    <property type="molecule type" value="Genomic_DNA"/>
</dbReference>
<name>A0A2M6ZFG2_9BACT</name>
<dbReference type="InterPro" id="IPR025529">
    <property type="entry name" value="DUF4416"/>
</dbReference>
<dbReference type="AlphaFoldDB" id="A0A2M6ZFG2"/>
<organism evidence="1 2">
    <name type="scientific">Candidatus Desantisbacteria bacterium CG07_land_8_20_14_0_80_39_15</name>
    <dbReference type="NCBI Taxonomy" id="1974549"/>
    <lineage>
        <taxon>Bacteria</taxon>
        <taxon>Candidatus Desantisiibacteriota</taxon>
    </lineage>
</organism>
<accession>A0A2M6ZFG2</accession>
<sequence>MGRIKEMKPVKLIMGIIACDEEVIKESEPTLRDSLGEIDRGSPIIKFNFTNYYEEEMGKNLLRQWWSFAKLISPEEIAEIKIKTNEIEEKLSVDNKRRINLDPGYIDGAKLILASTKNYSHRIYLNNGIHAEVTLIYEKGAFHPLVWTYPDYKIDMALHFFSDVRAGYLEEIK</sequence>
<evidence type="ECO:0000313" key="1">
    <source>
        <dbReference type="EMBL" id="PIU51112.1"/>
    </source>
</evidence>
<gene>
    <name evidence="1" type="ORF">COS91_06155</name>
</gene>
<dbReference type="Pfam" id="PF14385">
    <property type="entry name" value="DUF4416"/>
    <property type="match status" value="1"/>
</dbReference>
<comment type="caution">
    <text evidence="1">The sequence shown here is derived from an EMBL/GenBank/DDBJ whole genome shotgun (WGS) entry which is preliminary data.</text>
</comment>
<proteinExistence type="predicted"/>
<reference evidence="2" key="1">
    <citation type="submission" date="2017-09" db="EMBL/GenBank/DDBJ databases">
        <title>Depth-based differentiation of microbial function through sediment-hosted aquifers and enrichment of novel symbionts in the deep terrestrial subsurface.</title>
        <authorList>
            <person name="Probst A.J."/>
            <person name="Ladd B."/>
            <person name="Jarett J.K."/>
            <person name="Geller-Mcgrath D.E."/>
            <person name="Sieber C.M.K."/>
            <person name="Emerson J.B."/>
            <person name="Anantharaman K."/>
            <person name="Thomas B.C."/>
            <person name="Malmstrom R."/>
            <person name="Stieglmeier M."/>
            <person name="Klingl A."/>
            <person name="Woyke T."/>
            <person name="Ryan C.M."/>
            <person name="Banfield J.F."/>
        </authorList>
    </citation>
    <scope>NUCLEOTIDE SEQUENCE [LARGE SCALE GENOMIC DNA]</scope>
</reference>